<protein>
    <submittedName>
        <fullName evidence="1">Uncharacterized protein</fullName>
    </submittedName>
</protein>
<sequence length="41" mass="4621">MFFQTNRGGSAKLCYFKHHGFIITRCLELSLLSVVCGISNE</sequence>
<accession>A0A0K2TTH2</accession>
<dbReference type="EMBL" id="HACA01011962">
    <property type="protein sequence ID" value="CDW29323.1"/>
    <property type="molecule type" value="Transcribed_RNA"/>
</dbReference>
<proteinExistence type="predicted"/>
<organism evidence="1">
    <name type="scientific">Lepeophtheirus salmonis</name>
    <name type="common">Salmon louse</name>
    <name type="synonym">Caligus salmonis</name>
    <dbReference type="NCBI Taxonomy" id="72036"/>
    <lineage>
        <taxon>Eukaryota</taxon>
        <taxon>Metazoa</taxon>
        <taxon>Ecdysozoa</taxon>
        <taxon>Arthropoda</taxon>
        <taxon>Crustacea</taxon>
        <taxon>Multicrustacea</taxon>
        <taxon>Hexanauplia</taxon>
        <taxon>Copepoda</taxon>
        <taxon>Siphonostomatoida</taxon>
        <taxon>Caligidae</taxon>
        <taxon>Lepeophtheirus</taxon>
    </lineage>
</organism>
<evidence type="ECO:0000313" key="1">
    <source>
        <dbReference type="EMBL" id="CDW29323.1"/>
    </source>
</evidence>
<reference evidence="1" key="1">
    <citation type="submission" date="2014-05" db="EMBL/GenBank/DDBJ databases">
        <authorList>
            <person name="Chronopoulou M."/>
        </authorList>
    </citation>
    <scope>NUCLEOTIDE SEQUENCE</scope>
    <source>
        <tissue evidence="1">Whole organism</tissue>
    </source>
</reference>
<dbReference type="AlphaFoldDB" id="A0A0K2TTH2"/>
<name>A0A0K2TTH2_LEPSM</name>